<evidence type="ECO:0000256" key="14">
    <source>
        <dbReference type="SAM" id="Coils"/>
    </source>
</evidence>
<evidence type="ECO:0000256" key="11">
    <source>
        <dbReference type="HAMAP-Rule" id="MF_00303"/>
    </source>
</evidence>
<evidence type="ECO:0000256" key="8">
    <source>
        <dbReference type="ARBA" id="ARBA00023235"/>
    </source>
</evidence>
<sequence>MKVLIDNTKALQKCVTLKINHNIIENAIHNKLRTIAKKIRIDGFRLGKAPIKIVTQRYSSSVRQDIINEFMQRIFIDRLTKEQWHPSSSPVYKLHQNTCGQDVIFSVLFDVYPCIELKGLENIEIEKPIIKITETDIDMMLYMLRQQKAVWKETNETAAIHDRVTLDFTSSIKNEDFIGDKALDINLVIGSGRMPASFEKGIIGHKAGENFMIDVTFPIDYKNLYLQDKKVQFKVVLKKVERCHLPELTTEFIQQFGIKEGSLNTLRTELHKNMQRELNNAMRRFMKLQVINGLLTANNIEIPQNIVNSNIDLLKLQQTHRCSDNTIITNSKTPHELYVEKTQRHILIDLIFKTVIHSYDIKTDENRVHALIEELASAYEDQEEVISLYKSNSELMQQMRNIALEAQAVEEVLLRVKLTEKFITFHQFMHLSFTH</sequence>
<evidence type="ECO:0000256" key="1">
    <source>
        <dbReference type="ARBA" id="ARBA00000971"/>
    </source>
</evidence>
<dbReference type="Gene3D" id="3.30.70.1050">
    <property type="entry name" value="Trigger factor ribosome-binding domain"/>
    <property type="match status" value="1"/>
</dbReference>
<evidence type="ECO:0000256" key="12">
    <source>
        <dbReference type="PROSITE-ProRule" id="PRU00277"/>
    </source>
</evidence>
<keyword evidence="9 11" id="KW-0131">Cell cycle</keyword>
<dbReference type="InterPro" id="IPR027304">
    <property type="entry name" value="Trigger_fact/SurA_dom_sf"/>
</dbReference>
<evidence type="ECO:0000256" key="10">
    <source>
        <dbReference type="ARBA" id="ARBA00029986"/>
    </source>
</evidence>
<dbReference type="NCBIfam" id="TIGR00115">
    <property type="entry name" value="tig"/>
    <property type="match status" value="1"/>
</dbReference>
<keyword evidence="11" id="KW-0963">Cytoplasm</keyword>
<evidence type="ECO:0000256" key="5">
    <source>
        <dbReference type="ARBA" id="ARBA00022618"/>
    </source>
</evidence>
<dbReference type="SUPFAM" id="SSF109998">
    <property type="entry name" value="Triger factor/SurA peptide-binding domain-like"/>
    <property type="match status" value="1"/>
</dbReference>
<comment type="subcellular location">
    <subcellularLocation>
        <location evidence="11">Cytoplasm</location>
    </subcellularLocation>
    <text evidence="11">About half TF is bound to the ribosome near the polypeptide exit tunnel while the other half is free in the cytoplasm.</text>
</comment>
<proteinExistence type="inferred from homology"/>
<evidence type="ECO:0000259" key="15">
    <source>
        <dbReference type="PROSITE" id="PS50059"/>
    </source>
</evidence>
<evidence type="ECO:0000256" key="7">
    <source>
        <dbReference type="ARBA" id="ARBA00023186"/>
    </source>
</evidence>
<comment type="function">
    <text evidence="11">Involved in protein export. Acts as a chaperone by maintaining the newly synthesized protein in an open conformation. Functions as a peptidyl-prolyl cis-trans isomerase.</text>
</comment>
<feature type="domain" description="PPIase FKBP-type" evidence="15">
    <location>
        <begin position="161"/>
        <end position="221"/>
    </location>
</feature>
<comment type="catalytic activity">
    <reaction evidence="1 11 12">
        <text>[protein]-peptidylproline (omega=180) = [protein]-peptidylproline (omega=0)</text>
        <dbReference type="Rhea" id="RHEA:16237"/>
        <dbReference type="Rhea" id="RHEA-COMP:10747"/>
        <dbReference type="Rhea" id="RHEA-COMP:10748"/>
        <dbReference type="ChEBI" id="CHEBI:83833"/>
        <dbReference type="ChEBI" id="CHEBI:83834"/>
        <dbReference type="EC" id="5.2.1.8"/>
    </reaction>
</comment>
<evidence type="ECO:0000256" key="6">
    <source>
        <dbReference type="ARBA" id="ARBA00023110"/>
    </source>
</evidence>
<keyword evidence="7 11" id="KW-0143">Chaperone</keyword>
<dbReference type="Pfam" id="PF05698">
    <property type="entry name" value="Trigger_C"/>
    <property type="match status" value="1"/>
</dbReference>
<dbReference type="Proteomes" id="UP000294368">
    <property type="component" value="Chromosome"/>
</dbReference>
<reference evidence="16 17" key="1">
    <citation type="submission" date="2019-02" db="EMBL/GenBank/DDBJ databases">
        <authorList>
            <person name="Manzano-Marin A."/>
            <person name="Manzano-Marin A."/>
        </authorList>
    </citation>
    <scope>NUCLEOTIDE SEQUENCE [LARGE SCALE GENOMIC DNA]</scope>
    <source>
        <strain evidence="16 17">ErCikochiana</strain>
    </source>
</reference>
<dbReference type="FunFam" id="3.10.50.40:FF:000001">
    <property type="entry name" value="Trigger factor"/>
    <property type="match status" value="1"/>
</dbReference>
<dbReference type="Gene3D" id="3.10.50.40">
    <property type="match status" value="1"/>
</dbReference>
<dbReference type="EMBL" id="LR217715">
    <property type="protein sequence ID" value="VFP83235.1"/>
    <property type="molecule type" value="Genomic_DNA"/>
</dbReference>
<dbReference type="PROSITE" id="PS50059">
    <property type="entry name" value="FKBP_PPIASE"/>
    <property type="match status" value="1"/>
</dbReference>
<keyword evidence="6 11" id="KW-0697">Rotamase</keyword>
<dbReference type="AlphaFoldDB" id="A0A451DA91"/>
<evidence type="ECO:0000313" key="17">
    <source>
        <dbReference type="Proteomes" id="UP000294368"/>
    </source>
</evidence>
<dbReference type="HAMAP" id="MF_00303">
    <property type="entry name" value="Trigger_factor_Tig"/>
    <property type="match status" value="1"/>
</dbReference>
<dbReference type="OrthoDB" id="9767721at2"/>
<evidence type="ECO:0000256" key="3">
    <source>
        <dbReference type="ARBA" id="ARBA00013194"/>
    </source>
</evidence>
<dbReference type="InterPro" id="IPR001179">
    <property type="entry name" value="PPIase_FKBP_dom"/>
</dbReference>
<dbReference type="SUPFAM" id="SSF102735">
    <property type="entry name" value="Trigger factor ribosome-binding domain"/>
    <property type="match status" value="1"/>
</dbReference>
<comment type="domain">
    <text evidence="11">Consists of 3 domains; the N-terminus binds the ribosome, the middle domain has PPIase activity, while the C-terminus has intrinsic chaperone activity on its own.</text>
</comment>
<dbReference type="RefSeq" id="WP_157988590.1">
    <property type="nucleotide sequence ID" value="NZ_LR217715.1"/>
</dbReference>
<accession>A0A451DA91</accession>
<evidence type="ECO:0000256" key="2">
    <source>
        <dbReference type="ARBA" id="ARBA00005464"/>
    </source>
</evidence>
<dbReference type="EC" id="5.2.1.8" evidence="3 11"/>
<protein>
    <recommendedName>
        <fullName evidence="4 11">Trigger factor</fullName>
        <shortName evidence="11">TF</shortName>
        <ecNumber evidence="3 11">5.2.1.8</ecNumber>
    </recommendedName>
    <alternativeName>
        <fullName evidence="10 11">PPIase</fullName>
    </alternativeName>
</protein>
<dbReference type="Pfam" id="PF05697">
    <property type="entry name" value="Trigger_N"/>
    <property type="match status" value="1"/>
</dbReference>
<dbReference type="GO" id="GO:0003755">
    <property type="term" value="F:peptidyl-prolyl cis-trans isomerase activity"/>
    <property type="evidence" value="ECO:0007669"/>
    <property type="project" value="UniProtKB-UniRule"/>
</dbReference>
<dbReference type="GO" id="GO:0005737">
    <property type="term" value="C:cytoplasm"/>
    <property type="evidence" value="ECO:0007669"/>
    <property type="project" value="UniProtKB-SubCell"/>
</dbReference>
<dbReference type="Gene3D" id="1.10.3120.10">
    <property type="entry name" value="Trigger factor, C-terminal domain"/>
    <property type="match status" value="1"/>
</dbReference>
<evidence type="ECO:0000256" key="9">
    <source>
        <dbReference type="ARBA" id="ARBA00023306"/>
    </source>
</evidence>
<keyword evidence="8 11" id="KW-0413">Isomerase</keyword>
<dbReference type="InterPro" id="IPR005215">
    <property type="entry name" value="Trig_fac"/>
</dbReference>
<feature type="coiled-coil region" evidence="14">
    <location>
        <begin position="372"/>
        <end position="412"/>
    </location>
</feature>
<evidence type="ECO:0000256" key="13">
    <source>
        <dbReference type="RuleBase" id="RU003914"/>
    </source>
</evidence>
<dbReference type="SUPFAM" id="SSF54534">
    <property type="entry name" value="FKBP-like"/>
    <property type="match status" value="1"/>
</dbReference>
<dbReference type="InterPro" id="IPR036611">
    <property type="entry name" value="Trigger_fac_ribosome-bd_sf"/>
</dbReference>
<dbReference type="GO" id="GO:0051301">
    <property type="term" value="P:cell division"/>
    <property type="evidence" value="ECO:0007669"/>
    <property type="project" value="UniProtKB-KW"/>
</dbReference>
<keyword evidence="14" id="KW-0175">Coiled coil</keyword>
<dbReference type="PIRSF" id="PIRSF003095">
    <property type="entry name" value="Trigger_factor"/>
    <property type="match status" value="1"/>
</dbReference>
<dbReference type="InterPro" id="IPR008880">
    <property type="entry name" value="Trigger_fac_C"/>
</dbReference>
<comment type="similarity">
    <text evidence="2 11 13">Belongs to the FKBP-type PPIase family. Tig subfamily.</text>
</comment>
<organism evidence="16 17">
    <name type="scientific">Candidatus Erwinia haradaeae</name>
    <dbReference type="NCBI Taxonomy" id="1922217"/>
    <lineage>
        <taxon>Bacteria</taxon>
        <taxon>Pseudomonadati</taxon>
        <taxon>Pseudomonadota</taxon>
        <taxon>Gammaproteobacteria</taxon>
        <taxon>Enterobacterales</taxon>
        <taxon>Erwiniaceae</taxon>
        <taxon>Erwinia</taxon>
    </lineage>
</organism>
<keyword evidence="5 11" id="KW-0132">Cell division</keyword>
<gene>
    <name evidence="11 16" type="primary">tig</name>
    <name evidence="16" type="ORF">ERCIKOCA2762_478</name>
</gene>
<dbReference type="InterPro" id="IPR046357">
    <property type="entry name" value="PPIase_dom_sf"/>
</dbReference>
<dbReference type="GO" id="GO:0006457">
    <property type="term" value="P:protein folding"/>
    <property type="evidence" value="ECO:0007669"/>
    <property type="project" value="UniProtKB-UniRule"/>
</dbReference>
<dbReference type="InterPro" id="IPR008881">
    <property type="entry name" value="Trigger_fac_ribosome-bd_bac"/>
</dbReference>
<evidence type="ECO:0000256" key="4">
    <source>
        <dbReference type="ARBA" id="ARBA00016902"/>
    </source>
</evidence>
<name>A0A451DA91_9GAMM</name>
<dbReference type="Pfam" id="PF00254">
    <property type="entry name" value="FKBP_C"/>
    <property type="match status" value="1"/>
</dbReference>
<dbReference type="InterPro" id="IPR037041">
    <property type="entry name" value="Trigger_fac_C_sf"/>
</dbReference>
<dbReference type="GO" id="GO:0015031">
    <property type="term" value="P:protein transport"/>
    <property type="evidence" value="ECO:0007669"/>
    <property type="project" value="UniProtKB-UniRule"/>
</dbReference>
<evidence type="ECO:0000313" key="16">
    <source>
        <dbReference type="EMBL" id="VFP83235.1"/>
    </source>
</evidence>